<gene>
    <name evidence="6" type="ORF">C2E21_3712</name>
</gene>
<dbReference type="InterPro" id="IPR046341">
    <property type="entry name" value="SET_dom_sf"/>
</dbReference>
<dbReference type="InterPro" id="IPR016039">
    <property type="entry name" value="Thiolase-like"/>
</dbReference>
<dbReference type="SUPFAM" id="SSF82199">
    <property type="entry name" value="SET domain"/>
    <property type="match status" value="1"/>
</dbReference>
<dbReference type="Gene3D" id="3.90.1410.10">
    <property type="entry name" value="set domain protein methyltransferase, domain 1"/>
    <property type="match status" value="1"/>
</dbReference>
<evidence type="ECO:0000313" key="6">
    <source>
        <dbReference type="EMBL" id="PRW57652.1"/>
    </source>
</evidence>
<dbReference type="EMBL" id="LHPG02000006">
    <property type="protein sequence ID" value="PRW57652.1"/>
    <property type="molecule type" value="Genomic_DNA"/>
</dbReference>
<dbReference type="PROSITE" id="PS00606">
    <property type="entry name" value="KS3_1"/>
    <property type="match status" value="1"/>
</dbReference>
<evidence type="ECO:0000256" key="1">
    <source>
        <dbReference type="ARBA" id="ARBA00008467"/>
    </source>
</evidence>
<dbReference type="Gene3D" id="3.90.1420.10">
    <property type="entry name" value="Rubisco LSMT, substrate-binding domain"/>
    <property type="match status" value="1"/>
</dbReference>
<dbReference type="Proteomes" id="UP000239899">
    <property type="component" value="Unassembled WGS sequence"/>
</dbReference>
<reference evidence="6 7" key="1">
    <citation type="journal article" date="2018" name="Plant J.">
        <title>Genome sequences of Chlorella sorokiniana UTEX 1602 and Micractinium conductrix SAG 241.80: implications to maltose excretion by a green alga.</title>
        <authorList>
            <person name="Arriola M.B."/>
            <person name="Velmurugan N."/>
            <person name="Zhang Y."/>
            <person name="Plunkett M.H."/>
            <person name="Hondzo H."/>
            <person name="Barney B.M."/>
        </authorList>
    </citation>
    <scope>NUCLEOTIDE SEQUENCE [LARGE SCALE GENOMIC DNA]</scope>
    <source>
        <strain evidence="7">UTEX 1602</strain>
    </source>
</reference>
<dbReference type="SUPFAM" id="SSF81822">
    <property type="entry name" value="RuBisCo LSMT C-terminal, substrate-binding domain"/>
    <property type="match status" value="1"/>
</dbReference>
<organism evidence="6 7">
    <name type="scientific">Chlorella sorokiniana</name>
    <name type="common">Freshwater green alga</name>
    <dbReference type="NCBI Taxonomy" id="3076"/>
    <lineage>
        <taxon>Eukaryota</taxon>
        <taxon>Viridiplantae</taxon>
        <taxon>Chlorophyta</taxon>
        <taxon>core chlorophytes</taxon>
        <taxon>Trebouxiophyceae</taxon>
        <taxon>Chlorellales</taxon>
        <taxon>Chlorellaceae</taxon>
        <taxon>Chlorella clade</taxon>
        <taxon>Chlorella</taxon>
    </lineage>
</organism>
<dbReference type="FunFam" id="3.40.47.10:FF:000018">
    <property type="entry name" value="3-oxoacyl-[acyl-carrier-protein] synthase 2"/>
    <property type="match status" value="1"/>
</dbReference>
<keyword evidence="3 4" id="KW-0808">Transferase</keyword>
<evidence type="ECO:0000256" key="4">
    <source>
        <dbReference type="RuleBase" id="RU003694"/>
    </source>
</evidence>
<dbReference type="Pfam" id="PF09273">
    <property type="entry name" value="Rubis-subs-bind"/>
    <property type="match status" value="1"/>
</dbReference>
<dbReference type="InterPro" id="IPR036464">
    <property type="entry name" value="Rubisco_LSMT_subst-bd_sf"/>
</dbReference>
<dbReference type="InterPro" id="IPR014030">
    <property type="entry name" value="Ketoacyl_synth_N"/>
</dbReference>
<evidence type="ECO:0000313" key="7">
    <source>
        <dbReference type="Proteomes" id="UP000239899"/>
    </source>
</evidence>
<dbReference type="STRING" id="3076.A0A2P6TUA3"/>
<dbReference type="AlphaFoldDB" id="A0A2P6TUA3"/>
<dbReference type="Pfam" id="PF02801">
    <property type="entry name" value="Ketoacyl-synt_C"/>
    <property type="match status" value="1"/>
</dbReference>
<dbReference type="Pfam" id="PF00109">
    <property type="entry name" value="ketoacyl-synt"/>
    <property type="match status" value="1"/>
</dbReference>
<dbReference type="InterPro" id="IPR018201">
    <property type="entry name" value="Ketoacyl_synth_AS"/>
</dbReference>
<dbReference type="Gene3D" id="3.40.47.10">
    <property type="match status" value="2"/>
</dbReference>
<name>A0A2P6TUA3_CHLSO</name>
<dbReference type="InterPro" id="IPR014031">
    <property type="entry name" value="Ketoacyl_synth_C"/>
</dbReference>
<keyword evidence="7" id="KW-1185">Reference proteome</keyword>
<dbReference type="SUPFAM" id="SSF53901">
    <property type="entry name" value="Thiolase-like"/>
    <property type="match status" value="2"/>
</dbReference>
<dbReference type="GO" id="GO:0005739">
    <property type="term" value="C:mitochondrion"/>
    <property type="evidence" value="ECO:0007669"/>
    <property type="project" value="TreeGrafter"/>
</dbReference>
<dbReference type="PROSITE" id="PS52004">
    <property type="entry name" value="KS3_2"/>
    <property type="match status" value="1"/>
</dbReference>
<dbReference type="SMART" id="SM00825">
    <property type="entry name" value="PKS_KS"/>
    <property type="match status" value="1"/>
</dbReference>
<dbReference type="GO" id="GO:0004315">
    <property type="term" value="F:3-oxoacyl-[acyl-carrier-protein] synthase activity"/>
    <property type="evidence" value="ECO:0007669"/>
    <property type="project" value="UniProtKB-EC"/>
</dbReference>
<dbReference type="GO" id="GO:0006633">
    <property type="term" value="P:fatty acid biosynthetic process"/>
    <property type="evidence" value="ECO:0007669"/>
    <property type="project" value="InterPro"/>
</dbReference>
<dbReference type="InterPro" id="IPR015353">
    <property type="entry name" value="Rubisco_LSMT_subst-bd"/>
</dbReference>
<evidence type="ECO:0000259" key="5">
    <source>
        <dbReference type="PROSITE" id="PS52004"/>
    </source>
</evidence>
<dbReference type="NCBIfam" id="NF005589">
    <property type="entry name" value="PRK07314.1"/>
    <property type="match status" value="1"/>
</dbReference>
<comment type="similarity">
    <text evidence="1 4">Belongs to the thiolase-like superfamily. Beta-ketoacyl-ACP synthases family.</text>
</comment>
<comment type="caution">
    <text evidence="6">The sequence shown here is derived from an EMBL/GenBank/DDBJ whole genome shotgun (WGS) entry which is preliminary data.</text>
</comment>
<dbReference type="OrthoDB" id="5334845at2759"/>
<accession>A0A2P6TUA3</accession>
<feature type="domain" description="Ketosynthase family 3 (KS3)" evidence="5">
    <location>
        <begin position="58"/>
        <end position="481"/>
    </location>
</feature>
<evidence type="ECO:0000256" key="2">
    <source>
        <dbReference type="ARBA" id="ARBA00013191"/>
    </source>
</evidence>
<dbReference type="InterPro" id="IPR000794">
    <property type="entry name" value="Beta-ketoacyl_synthase"/>
</dbReference>
<dbReference type="InterPro" id="IPR020841">
    <property type="entry name" value="PKS_Beta-ketoAc_synthase_dom"/>
</dbReference>
<proteinExistence type="inferred from homology"/>
<dbReference type="EC" id="2.3.1.41" evidence="2"/>
<dbReference type="CDD" id="cd00834">
    <property type="entry name" value="KAS_I_II"/>
    <property type="match status" value="1"/>
</dbReference>
<sequence length="930" mass="99640">MALAAPALARAQLGAPESSALSSRQHTGSAACLRPAAARLPRRQRRVAAAAAAADKPQRRVVVTGQGVVTSLGHTPEEFYNNLLAGKSGIGMIEGWDTAEFSTRFAGQIKDFSSDGLVAKKWEKRIDNVMKYMIVAGKKALADASLQWDGPELQDLDRSRCGILIGTAMGGMDTFSNAVEALCTSFKKMNPFCIPFAIQNMGGAMLAMDLGFTGGAMLAMDLGFMGPNYPIATACATGNFCIMSAAEHIKRGEADLMLAGGSEATIIPSALGGFIACKALSKRNEDPQAASRPWDQGRDGFVMGEGAGVLVLESLEHAQARGATILAEYVGGAFTCDAHHMTEPHPEGKGVILCIERALQATGVAPEQVGYVNAHGTSTPAGDMAEYRAITTALPHKSLKINSTKSMIGHLLGAAGAVEAVATIQALRTGFLHPNLNLDNPEEAADLNILVGKEKQAADLDIALSNSFGFGGHNSCLMFRKYQAIVRMMAAPPTSTTGQRPSKLLSWLESSGAPAQKVTLQTVDREGIEVDVTVAAQPLAPGDIALAVPEHLIVTLDRVLEDNTLAELVTTGKLSELALLTLYLAYEKKRGKEGCFYPFIRELDRMQGRGSQGAKSPLLWEEGQVEELLAGSPVVGEIQERLRGIRKEFEELDTVWYLAGSLFNRQPFAPPTEQFSLKVFTQAFTAVQSSVVHLLGVPLGRRFALVPLGPPLLTYSSTSKAMLKYDPATRQVQLAVDRPYQAGEPVLAWCGPQPNSKLLINYGIIDESNPHDRLPLSFTIPSSDPLYRQKRDALAQHDLSTQQTFQLQRSAPLPPQLLPYLRVVFATRAEDIAAASFGEDATPVSPENETTVLNQLIHLLQRRQAAYRTTIEQDDAIIADPTTGPRQTVAARLLRIEKQILAGAVQAAMALPGAAEAVAVGPLPTAVKME</sequence>
<evidence type="ECO:0000256" key="3">
    <source>
        <dbReference type="ARBA" id="ARBA00022679"/>
    </source>
</evidence>
<dbReference type="PANTHER" id="PTHR11712:SF332">
    <property type="entry name" value="3-OXOACYL-[ACYL-CARRIER-PROTEIN] SYNTHASE II, CHLOROPLASTIC"/>
    <property type="match status" value="1"/>
</dbReference>
<protein>
    <recommendedName>
        <fullName evidence="2">beta-ketoacyl-[acyl-carrier-protein] synthase I</fullName>
        <ecNumber evidence="2">2.3.1.41</ecNumber>
    </recommendedName>
</protein>
<dbReference type="PANTHER" id="PTHR11712">
    <property type="entry name" value="POLYKETIDE SYNTHASE-RELATED"/>
    <property type="match status" value="1"/>
</dbReference>